<evidence type="ECO:0000313" key="2">
    <source>
        <dbReference type="EMBL" id="KAF2263530.1"/>
    </source>
</evidence>
<reference evidence="3" key="1">
    <citation type="journal article" date="2020" name="Stud. Mycol.">
        <title>101 Dothideomycetes genomes: A test case for predicting lifestyles and emergence of pathogens.</title>
        <authorList>
            <person name="Haridas S."/>
            <person name="Albert R."/>
            <person name="Binder M."/>
            <person name="Bloem J."/>
            <person name="LaButti K."/>
            <person name="Salamov A."/>
            <person name="Andreopoulos B."/>
            <person name="Baker S."/>
            <person name="Barry K."/>
            <person name="Bills G."/>
            <person name="Bluhm B."/>
            <person name="Cannon C."/>
            <person name="Castanera R."/>
            <person name="Culley D."/>
            <person name="Daum C."/>
            <person name="Ezra D."/>
            <person name="Gonzalez J."/>
            <person name="Henrissat B."/>
            <person name="Kuo A."/>
            <person name="Liang C."/>
            <person name="Lipzen A."/>
            <person name="Lutzoni F."/>
            <person name="Magnuson J."/>
            <person name="Mondo S."/>
            <person name="Nolan M."/>
            <person name="Ohm R."/>
            <person name="Pangilinan J."/>
            <person name="Park H.-J."/>
            <person name="Ramirez L."/>
            <person name="Alfaro M."/>
            <person name="Sun H."/>
            <person name="Tritt A."/>
            <person name="Yoshinaga Y."/>
            <person name="Zwiers L.-H."/>
            <person name="Turgeon B."/>
            <person name="Goodwin S."/>
            <person name="Spatafora J."/>
            <person name="Crous P."/>
            <person name="Grigoriev I."/>
        </authorList>
    </citation>
    <scope>NUCLEOTIDE SEQUENCE [LARGE SCALE GENOMIC DNA]</scope>
    <source>
        <strain evidence="3">CBS 304.66</strain>
    </source>
</reference>
<protein>
    <submittedName>
        <fullName evidence="2">Uncharacterized protein</fullName>
    </submittedName>
</protein>
<keyword evidence="1" id="KW-1133">Transmembrane helix</keyword>
<evidence type="ECO:0000256" key="1">
    <source>
        <dbReference type="SAM" id="Phobius"/>
    </source>
</evidence>
<feature type="transmembrane region" description="Helical" evidence="1">
    <location>
        <begin position="46"/>
        <end position="69"/>
    </location>
</feature>
<sequence>MQMQKGEFHSVVNSDFSSANFKASHQAHRHQPYDSQRKAAQILSHLASYFAIASVHLAFPPFALLGPMLCDSRPKTRGPLTIPLTCPRVFVLNALDKPVASGSHPIPSPWPTPL</sequence>
<dbReference type="Proteomes" id="UP000800093">
    <property type="component" value="Unassembled WGS sequence"/>
</dbReference>
<proteinExistence type="predicted"/>
<dbReference type="AlphaFoldDB" id="A0A9P4KBQ5"/>
<name>A0A9P4KBQ5_9PLEO</name>
<keyword evidence="3" id="KW-1185">Reference proteome</keyword>
<dbReference type="EMBL" id="ML986625">
    <property type="protein sequence ID" value="KAF2263530.1"/>
    <property type="molecule type" value="Genomic_DNA"/>
</dbReference>
<organism evidence="2 3">
    <name type="scientific">Lojkania enalia</name>
    <dbReference type="NCBI Taxonomy" id="147567"/>
    <lineage>
        <taxon>Eukaryota</taxon>
        <taxon>Fungi</taxon>
        <taxon>Dikarya</taxon>
        <taxon>Ascomycota</taxon>
        <taxon>Pezizomycotina</taxon>
        <taxon>Dothideomycetes</taxon>
        <taxon>Pleosporomycetidae</taxon>
        <taxon>Pleosporales</taxon>
        <taxon>Pleosporales incertae sedis</taxon>
        <taxon>Lojkania</taxon>
    </lineage>
</organism>
<evidence type="ECO:0000313" key="3">
    <source>
        <dbReference type="Proteomes" id="UP000800093"/>
    </source>
</evidence>
<comment type="caution">
    <text evidence="2">The sequence shown here is derived from an EMBL/GenBank/DDBJ whole genome shotgun (WGS) entry which is preliminary data.</text>
</comment>
<keyword evidence="1" id="KW-0812">Transmembrane</keyword>
<keyword evidence="1" id="KW-0472">Membrane</keyword>
<gene>
    <name evidence="2" type="ORF">CC78DRAFT_581425</name>
</gene>
<accession>A0A9P4KBQ5</accession>